<accession>A0ABV3XCT4</accession>
<comment type="caution">
    <text evidence="1">The sequence shown here is derived from an EMBL/GenBank/DDBJ whole genome shotgun (WGS) entry which is preliminary data.</text>
</comment>
<organism evidence="1 2">
    <name type="scientific">Geodermatophilus maliterrae</name>
    <dbReference type="NCBI Taxonomy" id="3162531"/>
    <lineage>
        <taxon>Bacteria</taxon>
        <taxon>Bacillati</taxon>
        <taxon>Actinomycetota</taxon>
        <taxon>Actinomycetes</taxon>
        <taxon>Geodermatophilales</taxon>
        <taxon>Geodermatophilaceae</taxon>
        <taxon>Geodermatophilus</taxon>
    </lineage>
</organism>
<gene>
    <name evidence="1" type="ORF">ABQ292_08295</name>
</gene>
<proteinExistence type="predicted"/>
<evidence type="ECO:0000313" key="2">
    <source>
        <dbReference type="Proteomes" id="UP001560045"/>
    </source>
</evidence>
<sequence length="109" mass="11099">MDHPSIPAAVVAEAEVSGAPPGRTARLILDLGPATDEAAALARGLAGSVLIQVQAMLTDPAIDLSADSRGALAALAGALAEQTDDRATVTWLNTPLARAWRAHPAGWGR</sequence>
<keyword evidence="2" id="KW-1185">Reference proteome</keyword>
<evidence type="ECO:0008006" key="3">
    <source>
        <dbReference type="Google" id="ProtNLM"/>
    </source>
</evidence>
<name>A0ABV3XCT4_9ACTN</name>
<protein>
    <recommendedName>
        <fullName evidence="3">STAS domain-containing protein</fullName>
    </recommendedName>
</protein>
<reference evidence="1 2" key="1">
    <citation type="submission" date="2024-06" db="EMBL/GenBank/DDBJ databases">
        <title>Draft genome sequence of Geodermatophilus badlandi, a novel member of the Geodermatophilaceae isolated from badland sedimentary rocks in the Red desert, Wyoming, USA.</title>
        <authorList>
            <person name="Ben Tekaya S."/>
            <person name="Nouioui I."/>
            <person name="Flores G.M."/>
            <person name="Shaal M.N."/>
            <person name="Bredoire F."/>
            <person name="Basile F."/>
            <person name="Van Diepen L."/>
            <person name="Ward N.L."/>
        </authorList>
    </citation>
    <scope>NUCLEOTIDE SEQUENCE [LARGE SCALE GENOMIC DNA]</scope>
    <source>
        <strain evidence="1 2">WL48A</strain>
    </source>
</reference>
<dbReference type="RefSeq" id="WP_369205147.1">
    <property type="nucleotide sequence ID" value="NZ_JBFNXQ010000019.1"/>
</dbReference>
<dbReference type="EMBL" id="JBFNXQ010000019">
    <property type="protein sequence ID" value="MEX5718369.1"/>
    <property type="molecule type" value="Genomic_DNA"/>
</dbReference>
<evidence type="ECO:0000313" key="1">
    <source>
        <dbReference type="EMBL" id="MEX5718369.1"/>
    </source>
</evidence>
<dbReference type="Proteomes" id="UP001560045">
    <property type="component" value="Unassembled WGS sequence"/>
</dbReference>